<organism evidence="1 2">
    <name type="scientific">Leptospira perdikensis</name>
    <dbReference type="NCBI Taxonomy" id="2484948"/>
    <lineage>
        <taxon>Bacteria</taxon>
        <taxon>Pseudomonadati</taxon>
        <taxon>Spirochaetota</taxon>
        <taxon>Spirochaetia</taxon>
        <taxon>Leptospirales</taxon>
        <taxon>Leptospiraceae</taxon>
        <taxon>Leptospira</taxon>
    </lineage>
</organism>
<name>A0A4V6QLZ1_9LEPT</name>
<dbReference type="AlphaFoldDB" id="A0A4V6QLZ1"/>
<dbReference type="Proteomes" id="UP000298125">
    <property type="component" value="Unassembled WGS sequence"/>
</dbReference>
<dbReference type="EMBL" id="RQGA01000003">
    <property type="protein sequence ID" value="TGL45249.1"/>
    <property type="molecule type" value="Genomic_DNA"/>
</dbReference>
<proteinExistence type="predicted"/>
<evidence type="ECO:0008006" key="3">
    <source>
        <dbReference type="Google" id="ProtNLM"/>
    </source>
</evidence>
<protein>
    <recommendedName>
        <fullName evidence="3">Lipoprotein</fullName>
    </recommendedName>
</protein>
<accession>A0A4V6QLZ1</accession>
<evidence type="ECO:0000313" key="1">
    <source>
        <dbReference type="EMBL" id="TGL45249.1"/>
    </source>
</evidence>
<comment type="caution">
    <text evidence="1">The sequence shown here is derived from an EMBL/GenBank/DDBJ whole genome shotgun (WGS) entry which is preliminary data.</text>
</comment>
<keyword evidence="2" id="KW-1185">Reference proteome</keyword>
<gene>
    <name evidence="1" type="ORF">EHQ49_04705</name>
</gene>
<reference evidence="1" key="1">
    <citation type="journal article" date="2019" name="PLoS Negl. Trop. Dis.">
        <title>Revisiting the worldwide diversity of Leptospira species in the environment.</title>
        <authorList>
            <person name="Vincent A.T."/>
            <person name="Schiettekatte O."/>
            <person name="Bourhy P."/>
            <person name="Veyrier F.J."/>
            <person name="Picardeau M."/>
        </authorList>
    </citation>
    <scope>NUCLEOTIDE SEQUENCE [LARGE SCALE GENOMIC DNA]</scope>
    <source>
        <strain evidence="1">201702692</strain>
    </source>
</reference>
<dbReference type="OrthoDB" id="330736at2"/>
<evidence type="ECO:0000313" key="2">
    <source>
        <dbReference type="Proteomes" id="UP000298125"/>
    </source>
</evidence>
<sequence length="171" mass="18798">MKQWILLLLLILSFLSCEDPEKESRSNAEGFFVIWFETLFRSSGYDSACDNESLSTPLTLSSPVLSSSVQKRYRFTTGSSGLKYNFSVSSDYPTCGVIIDIRSCRPPYSFASDSGIVVSCNSGGYRNYVSGGTQTCQISNFSNQVVLVYLISASSSYPTTPCTTVQFEVIP</sequence>
<dbReference type="PROSITE" id="PS51257">
    <property type="entry name" value="PROKAR_LIPOPROTEIN"/>
    <property type="match status" value="1"/>
</dbReference>